<dbReference type="Gene3D" id="3.30.540.10">
    <property type="entry name" value="Fructose-1,6-Bisphosphatase, subunit A, domain 1"/>
    <property type="match status" value="1"/>
</dbReference>
<keyword evidence="6" id="KW-1185">Reference proteome</keyword>
<keyword evidence="3 4" id="KW-0460">Magnesium</keyword>
<dbReference type="EC" id="3.1.3.25" evidence="5"/>
<dbReference type="PRINTS" id="PR00377">
    <property type="entry name" value="IMPHPHTASES"/>
</dbReference>
<evidence type="ECO:0000256" key="4">
    <source>
        <dbReference type="PIRSR" id="PIRSR600760-2"/>
    </source>
</evidence>
<reference evidence="5" key="1">
    <citation type="submission" date="2020-11" db="EMBL/GenBank/DDBJ databases">
        <title>Sequencing the genomes of 1000 actinobacteria strains.</title>
        <authorList>
            <person name="Klenk H.-P."/>
        </authorList>
    </citation>
    <scope>NUCLEOTIDE SEQUENCE</scope>
    <source>
        <strain evidence="5">DSM 45356</strain>
    </source>
</reference>
<dbReference type="GO" id="GO:0046872">
    <property type="term" value="F:metal ion binding"/>
    <property type="evidence" value="ECO:0007669"/>
    <property type="project" value="UniProtKB-KW"/>
</dbReference>
<feature type="binding site" evidence="4">
    <location>
        <position position="84"/>
    </location>
    <ligand>
        <name>Mg(2+)</name>
        <dbReference type="ChEBI" id="CHEBI:18420"/>
        <label>1</label>
        <note>catalytic</note>
    </ligand>
</feature>
<feature type="binding site" evidence="4">
    <location>
        <position position="66"/>
    </location>
    <ligand>
        <name>Mg(2+)</name>
        <dbReference type="ChEBI" id="CHEBI:18420"/>
        <label>1</label>
        <note>catalytic</note>
    </ligand>
</feature>
<name>A0A8J7G7Q6_9ACTN</name>
<dbReference type="Proteomes" id="UP000622552">
    <property type="component" value="Unassembled WGS sequence"/>
</dbReference>
<organism evidence="5 6">
    <name type="scientific">Longispora fulva</name>
    <dbReference type="NCBI Taxonomy" id="619741"/>
    <lineage>
        <taxon>Bacteria</taxon>
        <taxon>Bacillati</taxon>
        <taxon>Actinomycetota</taxon>
        <taxon>Actinomycetes</taxon>
        <taxon>Micromonosporales</taxon>
        <taxon>Micromonosporaceae</taxon>
        <taxon>Longispora</taxon>
    </lineage>
</organism>
<evidence type="ECO:0000256" key="1">
    <source>
        <dbReference type="ARBA" id="ARBA00022723"/>
    </source>
</evidence>
<dbReference type="GO" id="GO:0006020">
    <property type="term" value="P:inositol metabolic process"/>
    <property type="evidence" value="ECO:0007669"/>
    <property type="project" value="TreeGrafter"/>
</dbReference>
<comment type="caution">
    <text evidence="5">The sequence shown here is derived from an EMBL/GenBank/DDBJ whole genome shotgun (WGS) entry which is preliminary data.</text>
</comment>
<feature type="binding site" evidence="4">
    <location>
        <position position="85"/>
    </location>
    <ligand>
        <name>Mg(2+)</name>
        <dbReference type="ChEBI" id="CHEBI:18420"/>
        <label>1</label>
        <note>catalytic</note>
    </ligand>
</feature>
<dbReference type="InterPro" id="IPR000760">
    <property type="entry name" value="Inositol_monophosphatase-like"/>
</dbReference>
<protein>
    <submittedName>
        <fullName evidence="5">Myo-inositol-1(Or 4)-monophosphatase</fullName>
        <ecNumber evidence="5">3.1.3.25</ecNumber>
    </submittedName>
</protein>
<keyword evidence="1 4" id="KW-0479">Metal-binding</keyword>
<accession>A0A8J7G7Q6</accession>
<dbReference type="PROSITE" id="PS00629">
    <property type="entry name" value="IMP_1"/>
    <property type="match status" value="1"/>
</dbReference>
<dbReference type="Gene3D" id="3.40.190.80">
    <property type="match status" value="1"/>
</dbReference>
<feature type="binding site" evidence="4">
    <location>
        <position position="213"/>
    </location>
    <ligand>
        <name>Mg(2+)</name>
        <dbReference type="ChEBI" id="CHEBI:18420"/>
        <label>1</label>
        <note>catalytic</note>
    </ligand>
</feature>
<dbReference type="PANTHER" id="PTHR20854:SF4">
    <property type="entry name" value="INOSITOL-1-MONOPHOSPHATASE-RELATED"/>
    <property type="match status" value="1"/>
</dbReference>
<dbReference type="GO" id="GO:0008934">
    <property type="term" value="F:inositol monophosphate 1-phosphatase activity"/>
    <property type="evidence" value="ECO:0007669"/>
    <property type="project" value="TreeGrafter"/>
</dbReference>
<feature type="binding site" evidence="4">
    <location>
        <position position="82"/>
    </location>
    <ligand>
        <name>Mg(2+)</name>
        <dbReference type="ChEBI" id="CHEBI:18420"/>
        <label>1</label>
        <note>catalytic</note>
    </ligand>
</feature>
<sequence length="272" mass="28802">MSTFTPLLAAALEAVNIASDLVRDHEPRTLHAKGDRDFASDVDFMVESAVRSFLAQKTPHIGFLGEEEGRTNAEGELLWALDPIDGTVNFVRGLPLCAVSLGLVHSNRAVLGVIKLPFLGSCYHAVDGEGAFHGTRKLEVSGIANLNDAVIAMGDYAVGTGSQEKNRLRLALTEDLAGQALRMRMLGTAATDLAWLADGKVDASVTMSNNPWDTSAGVVIAREAGAVVVDRDGSPHTFDSQATIAGSAAIVAQIIESIRRAESRVWPEGAVL</sequence>
<evidence type="ECO:0000256" key="2">
    <source>
        <dbReference type="ARBA" id="ARBA00022801"/>
    </source>
</evidence>
<dbReference type="InterPro" id="IPR020583">
    <property type="entry name" value="Inositol_monoP_metal-BS"/>
</dbReference>
<proteinExistence type="predicted"/>
<dbReference type="AlphaFoldDB" id="A0A8J7G7Q6"/>
<dbReference type="SUPFAM" id="SSF56655">
    <property type="entry name" value="Carbohydrate phosphatase"/>
    <property type="match status" value="1"/>
</dbReference>
<evidence type="ECO:0000313" key="5">
    <source>
        <dbReference type="EMBL" id="MBG6134615.1"/>
    </source>
</evidence>
<dbReference type="RefSeq" id="WP_197001829.1">
    <property type="nucleotide sequence ID" value="NZ_BONS01000023.1"/>
</dbReference>
<dbReference type="GO" id="GO:0007165">
    <property type="term" value="P:signal transduction"/>
    <property type="evidence" value="ECO:0007669"/>
    <property type="project" value="TreeGrafter"/>
</dbReference>
<comment type="cofactor">
    <cofactor evidence="4">
        <name>Mg(2+)</name>
        <dbReference type="ChEBI" id="CHEBI:18420"/>
    </cofactor>
</comment>
<dbReference type="PANTHER" id="PTHR20854">
    <property type="entry name" value="INOSITOL MONOPHOSPHATASE"/>
    <property type="match status" value="1"/>
</dbReference>
<gene>
    <name evidence="5" type="ORF">IW245_000809</name>
</gene>
<keyword evidence="2 5" id="KW-0378">Hydrolase</keyword>
<evidence type="ECO:0000256" key="3">
    <source>
        <dbReference type="ARBA" id="ARBA00022842"/>
    </source>
</evidence>
<dbReference type="EMBL" id="JADOUF010000001">
    <property type="protein sequence ID" value="MBG6134615.1"/>
    <property type="molecule type" value="Genomic_DNA"/>
</dbReference>
<evidence type="ECO:0000313" key="6">
    <source>
        <dbReference type="Proteomes" id="UP000622552"/>
    </source>
</evidence>
<dbReference type="CDD" id="cd01637">
    <property type="entry name" value="IMPase_like"/>
    <property type="match status" value="1"/>
</dbReference>
<dbReference type="Pfam" id="PF00459">
    <property type="entry name" value="Inositol_P"/>
    <property type="match status" value="1"/>
</dbReference>